<proteinExistence type="predicted"/>
<feature type="domain" description="Putative DNA-binding" evidence="1">
    <location>
        <begin position="6"/>
        <end position="91"/>
    </location>
</feature>
<dbReference type="GO" id="GO:0003677">
    <property type="term" value="F:DNA binding"/>
    <property type="evidence" value="ECO:0007669"/>
    <property type="project" value="UniProtKB-KW"/>
</dbReference>
<accession>A0ABW8YKH1</accession>
<keyword evidence="2" id="KW-0238">DNA-binding</keyword>
<comment type="caution">
    <text evidence="2">The sequence shown here is derived from an EMBL/GenBank/DDBJ whole genome shotgun (WGS) entry which is preliminary data.</text>
</comment>
<gene>
    <name evidence="2" type="ORF">ABS767_01590</name>
</gene>
<evidence type="ECO:0000313" key="3">
    <source>
        <dbReference type="Proteomes" id="UP001629244"/>
    </source>
</evidence>
<evidence type="ECO:0000313" key="2">
    <source>
        <dbReference type="EMBL" id="MFL9839643.1"/>
    </source>
</evidence>
<reference evidence="2 3" key="1">
    <citation type="submission" date="2024-06" db="EMBL/GenBank/DDBJ databases">
        <authorList>
            <person name="Kaempfer P."/>
            <person name="Viver T."/>
        </authorList>
    </citation>
    <scope>NUCLEOTIDE SEQUENCE [LARGE SCALE GENOMIC DNA]</scope>
    <source>
        <strain evidence="2 3">ST-64</strain>
    </source>
</reference>
<dbReference type="InterPro" id="IPR018640">
    <property type="entry name" value="DUF2063"/>
</dbReference>
<evidence type="ECO:0000259" key="1">
    <source>
        <dbReference type="Pfam" id="PF09836"/>
    </source>
</evidence>
<organism evidence="2 3">
    <name type="scientific">Sphingomonas plantiphila</name>
    <dbReference type="NCBI Taxonomy" id="3163295"/>
    <lineage>
        <taxon>Bacteria</taxon>
        <taxon>Pseudomonadati</taxon>
        <taxon>Pseudomonadota</taxon>
        <taxon>Alphaproteobacteria</taxon>
        <taxon>Sphingomonadales</taxon>
        <taxon>Sphingomonadaceae</taxon>
        <taxon>Sphingomonas</taxon>
    </lineage>
</organism>
<dbReference type="EMBL" id="JBELQC010000001">
    <property type="protein sequence ID" value="MFL9839643.1"/>
    <property type="molecule type" value="Genomic_DNA"/>
</dbReference>
<keyword evidence="3" id="KW-1185">Reference proteome</keyword>
<dbReference type="Proteomes" id="UP001629244">
    <property type="component" value="Unassembled WGS sequence"/>
</dbReference>
<dbReference type="Pfam" id="PF09836">
    <property type="entry name" value="DUF2063"/>
    <property type="match status" value="1"/>
</dbReference>
<sequence length="249" mass="26293">MTLLAMQRDMRAWLTAESETAAANLGADAAPGLRIHLNNYRAQLIACLAESFERTRDWIGGAAFEAAAATHIDRVPPSAWTLDAYPRDFPATLSDLYPADPEVAELAWLECALGEAFVAPDAATITPADITAVDWDSAVLSFTPTLDLGALTSNAPAIWSALSEGAVPPAAECLTEPGALLVWRQGQLSRFRAIDQLEMQALLHARGGMAFAGLCEQLVLALGEAEGVARAGAYLGTWIADGLIADASD</sequence>
<protein>
    <submittedName>
        <fullName evidence="2">DNA-binding domain-containing protein</fullName>
    </submittedName>
</protein>
<dbReference type="RefSeq" id="WP_408076610.1">
    <property type="nucleotide sequence ID" value="NZ_JBELQC010000001.1"/>
</dbReference>
<name>A0ABW8YKH1_9SPHN</name>